<comment type="caution">
    <text evidence="2">The sequence shown here is derived from an EMBL/GenBank/DDBJ whole genome shotgun (WGS) entry which is preliminary data.</text>
</comment>
<dbReference type="Proteomes" id="UP001206925">
    <property type="component" value="Unassembled WGS sequence"/>
</dbReference>
<dbReference type="AlphaFoldDB" id="A0AAD5DFN1"/>
<dbReference type="EMBL" id="JAMZMK010000053">
    <property type="protein sequence ID" value="KAI7757836.1"/>
    <property type="molecule type" value="Genomic_DNA"/>
</dbReference>
<reference evidence="2" key="1">
    <citation type="submission" date="2022-06" db="EMBL/GenBank/DDBJ databases">
        <title>Uncovering the hologenomic basis of an extraordinary plant invasion.</title>
        <authorList>
            <person name="Bieker V.C."/>
            <person name="Martin M.D."/>
            <person name="Gilbert T."/>
            <person name="Hodgins K."/>
            <person name="Battlay P."/>
            <person name="Petersen B."/>
            <person name="Wilson J."/>
        </authorList>
    </citation>
    <scope>NUCLEOTIDE SEQUENCE</scope>
    <source>
        <strain evidence="2">AA19_3_7</strain>
        <tissue evidence="2">Leaf</tissue>
    </source>
</reference>
<evidence type="ECO:0000256" key="1">
    <source>
        <dbReference type="SAM" id="Phobius"/>
    </source>
</evidence>
<proteinExistence type="predicted"/>
<evidence type="ECO:0000313" key="2">
    <source>
        <dbReference type="EMBL" id="KAI7757836.1"/>
    </source>
</evidence>
<name>A0AAD5DFN1_AMBAR</name>
<organism evidence="2 3">
    <name type="scientific">Ambrosia artemisiifolia</name>
    <name type="common">Common ragweed</name>
    <dbReference type="NCBI Taxonomy" id="4212"/>
    <lineage>
        <taxon>Eukaryota</taxon>
        <taxon>Viridiplantae</taxon>
        <taxon>Streptophyta</taxon>
        <taxon>Embryophyta</taxon>
        <taxon>Tracheophyta</taxon>
        <taxon>Spermatophyta</taxon>
        <taxon>Magnoliopsida</taxon>
        <taxon>eudicotyledons</taxon>
        <taxon>Gunneridae</taxon>
        <taxon>Pentapetalae</taxon>
        <taxon>asterids</taxon>
        <taxon>campanulids</taxon>
        <taxon>Asterales</taxon>
        <taxon>Asteraceae</taxon>
        <taxon>Asteroideae</taxon>
        <taxon>Heliantheae alliance</taxon>
        <taxon>Heliantheae</taxon>
        <taxon>Ambrosia</taxon>
    </lineage>
</organism>
<keyword evidence="3" id="KW-1185">Reference proteome</keyword>
<protein>
    <submittedName>
        <fullName evidence="2">Uncharacterized protein</fullName>
    </submittedName>
</protein>
<keyword evidence="1" id="KW-0472">Membrane</keyword>
<gene>
    <name evidence="2" type="ORF">M8C21_019283</name>
</gene>
<keyword evidence="1" id="KW-1133">Transmembrane helix</keyword>
<keyword evidence="1" id="KW-0812">Transmembrane</keyword>
<accession>A0AAD5DFN1</accession>
<sequence length="86" mass="9985">MTERPDSSRLRLQNFLFMWLIICFGFLSSTKLVKETNLFGSLSETLYTYKTDLFRVSIGNFHSGQQPVEVCLVVSRRKTNKTIECI</sequence>
<evidence type="ECO:0000313" key="3">
    <source>
        <dbReference type="Proteomes" id="UP001206925"/>
    </source>
</evidence>
<feature type="transmembrane region" description="Helical" evidence="1">
    <location>
        <begin position="12"/>
        <end position="33"/>
    </location>
</feature>
<feature type="non-terminal residue" evidence="2">
    <location>
        <position position="86"/>
    </location>
</feature>